<name>A0ABT7IUR0_9ACTN</name>
<evidence type="ECO:0000256" key="1">
    <source>
        <dbReference type="SAM" id="SignalP"/>
    </source>
</evidence>
<protein>
    <recommendedName>
        <fullName evidence="4">Secreted protein</fullName>
    </recommendedName>
</protein>
<reference evidence="2 3" key="1">
    <citation type="submission" date="2023-05" db="EMBL/GenBank/DDBJ databases">
        <title>Streptomyces fuscus sp. nov., a brown-black pigment producing actinomyces isolated from dry sand of Sea duck farm.</title>
        <authorList>
            <person name="Xie J."/>
            <person name="Shen N."/>
        </authorList>
    </citation>
    <scope>NUCLEOTIDE SEQUENCE [LARGE SCALE GENOMIC DNA]</scope>
    <source>
        <strain evidence="2 3">GXMU-J15</strain>
    </source>
</reference>
<organism evidence="2 3">
    <name type="scientific">Streptomyces fuscus</name>
    <dbReference type="NCBI Taxonomy" id="3048495"/>
    <lineage>
        <taxon>Bacteria</taxon>
        <taxon>Bacillati</taxon>
        <taxon>Actinomycetota</taxon>
        <taxon>Actinomycetes</taxon>
        <taxon>Kitasatosporales</taxon>
        <taxon>Streptomycetaceae</taxon>
        <taxon>Streptomyces</taxon>
    </lineage>
</organism>
<keyword evidence="3" id="KW-1185">Reference proteome</keyword>
<evidence type="ECO:0008006" key="4">
    <source>
        <dbReference type="Google" id="ProtNLM"/>
    </source>
</evidence>
<evidence type="ECO:0000313" key="2">
    <source>
        <dbReference type="EMBL" id="MDL2075824.1"/>
    </source>
</evidence>
<feature type="chain" id="PRO_5045486923" description="Secreted protein" evidence="1">
    <location>
        <begin position="26"/>
        <end position="112"/>
    </location>
</feature>
<dbReference type="EMBL" id="JASJUS010000003">
    <property type="protein sequence ID" value="MDL2075824.1"/>
    <property type="molecule type" value="Genomic_DNA"/>
</dbReference>
<accession>A0ABT7IUR0</accession>
<gene>
    <name evidence="2" type="ORF">QNN03_05175</name>
</gene>
<dbReference type="RefSeq" id="WP_141689562.1">
    <property type="nucleotide sequence ID" value="NZ_JASJUS010000003.1"/>
</dbReference>
<comment type="caution">
    <text evidence="2">The sequence shown here is derived from an EMBL/GenBank/DDBJ whole genome shotgun (WGS) entry which is preliminary data.</text>
</comment>
<dbReference type="Proteomes" id="UP001241926">
    <property type="component" value="Unassembled WGS sequence"/>
</dbReference>
<evidence type="ECO:0000313" key="3">
    <source>
        <dbReference type="Proteomes" id="UP001241926"/>
    </source>
</evidence>
<keyword evidence="1" id="KW-0732">Signal</keyword>
<feature type="signal peptide" evidence="1">
    <location>
        <begin position="1"/>
        <end position="25"/>
    </location>
</feature>
<sequence length="112" mass="12550">MIKVKRTAVIVLAVAAFAASAPAFAFDASTDGAYAWTSSDDHYANIKDTAKDGHPVKAQYYRWNDPDLLRTLWEKRGYGYSNASGYGSWVLKIKACEYINNWPDECSAWDDD</sequence>
<proteinExistence type="predicted"/>